<keyword evidence="1" id="KW-1133">Transmembrane helix</keyword>
<comment type="caution">
    <text evidence="2">The sequence shown here is derived from an EMBL/GenBank/DDBJ whole genome shotgun (WGS) entry which is preliminary data.</text>
</comment>
<protein>
    <submittedName>
        <fullName evidence="2">Uncharacterized protein</fullName>
    </submittedName>
</protein>
<feature type="transmembrane region" description="Helical" evidence="1">
    <location>
        <begin position="7"/>
        <end position="24"/>
    </location>
</feature>
<gene>
    <name evidence="2" type="ORF">S01H4_63184</name>
</gene>
<evidence type="ECO:0000256" key="1">
    <source>
        <dbReference type="SAM" id="Phobius"/>
    </source>
</evidence>
<dbReference type="EMBL" id="BART01037924">
    <property type="protein sequence ID" value="GAH12364.1"/>
    <property type="molecule type" value="Genomic_DNA"/>
</dbReference>
<sequence length="70" mass="7886">MKKRRLFLVVYIILIVELGFPILIRDSKADVVTTHETGTGTFLPEENCPLIMTNANVILIIGAKAYLERI</sequence>
<proteinExistence type="predicted"/>
<evidence type="ECO:0000313" key="2">
    <source>
        <dbReference type="EMBL" id="GAH12364.1"/>
    </source>
</evidence>
<name>X1E5A3_9ZZZZ</name>
<accession>X1E5A3</accession>
<dbReference type="AlphaFoldDB" id="X1E5A3"/>
<organism evidence="2">
    <name type="scientific">marine sediment metagenome</name>
    <dbReference type="NCBI Taxonomy" id="412755"/>
    <lineage>
        <taxon>unclassified sequences</taxon>
        <taxon>metagenomes</taxon>
        <taxon>ecological metagenomes</taxon>
    </lineage>
</organism>
<keyword evidence="1" id="KW-0472">Membrane</keyword>
<reference evidence="2" key="1">
    <citation type="journal article" date="2014" name="Front. Microbiol.">
        <title>High frequency of phylogenetically diverse reductive dehalogenase-homologous genes in deep subseafloor sedimentary metagenomes.</title>
        <authorList>
            <person name="Kawai M."/>
            <person name="Futagami T."/>
            <person name="Toyoda A."/>
            <person name="Takaki Y."/>
            <person name="Nishi S."/>
            <person name="Hori S."/>
            <person name="Arai W."/>
            <person name="Tsubouchi T."/>
            <person name="Morono Y."/>
            <person name="Uchiyama I."/>
            <person name="Ito T."/>
            <person name="Fujiyama A."/>
            <person name="Inagaki F."/>
            <person name="Takami H."/>
        </authorList>
    </citation>
    <scope>NUCLEOTIDE SEQUENCE</scope>
    <source>
        <strain evidence="2">Expedition CK06-06</strain>
    </source>
</reference>
<keyword evidence="1" id="KW-0812">Transmembrane</keyword>